<reference evidence="4" key="1">
    <citation type="submission" date="2009-06" db="EMBL/GenBank/DDBJ databases">
        <title>Complete sequence of Dickeya dadantii Ech703.</title>
        <authorList>
            <consortium name="US DOE Joint Genome Institute"/>
            <person name="Lucas S."/>
            <person name="Copeland A."/>
            <person name="Lapidus A."/>
            <person name="Glavina del Rio T."/>
            <person name="Dalin E."/>
            <person name="Tice H."/>
            <person name="Bruce D."/>
            <person name="Goodwin L."/>
            <person name="Pitluck S."/>
            <person name="Chertkov O."/>
            <person name="Brettin T."/>
            <person name="Detter J.C."/>
            <person name="Han C."/>
            <person name="Larimer F."/>
            <person name="Land M."/>
            <person name="Hauser L."/>
            <person name="Kyrpides N."/>
            <person name="Mikhailova N."/>
            <person name="Balakrishnan V."/>
            <person name="Glasner J."/>
            <person name="Perna N.T."/>
        </authorList>
    </citation>
    <scope>NUCLEOTIDE SEQUENCE [LARGE SCALE GENOMIC DNA]</scope>
    <source>
        <strain evidence="4">Ech703</strain>
    </source>
</reference>
<dbReference type="HOGENOM" id="CLU_035402_1_0_6"/>
<evidence type="ECO:0000313" key="5">
    <source>
        <dbReference type="Proteomes" id="UP000002734"/>
    </source>
</evidence>
<dbReference type="Gene3D" id="1.10.530.10">
    <property type="match status" value="1"/>
</dbReference>
<dbReference type="KEGG" id="dda:Dd703_3237"/>
<dbReference type="STRING" id="579405.Dd703_3237"/>
<feature type="region of interest" description="Disordered" evidence="2">
    <location>
        <begin position="35"/>
        <end position="58"/>
    </location>
</feature>
<dbReference type="AlphaFoldDB" id="C6CDC9"/>
<name>C6CDC9_MUSP7</name>
<dbReference type="SUPFAM" id="SSF53955">
    <property type="entry name" value="Lysozyme-like"/>
    <property type="match status" value="1"/>
</dbReference>
<dbReference type="NCBIfam" id="TIGR02282">
    <property type="entry name" value="MltB"/>
    <property type="match status" value="1"/>
</dbReference>
<gene>
    <name evidence="4" type="ordered locus">Dd703_3237</name>
</gene>
<accession>C6CDC9</accession>
<dbReference type="InterPro" id="IPR011757">
    <property type="entry name" value="Lytic_transglycosylase_MltB"/>
</dbReference>
<protein>
    <submittedName>
        <fullName evidence="4">Lytic murein transglycosylase B</fullName>
    </submittedName>
</protein>
<dbReference type="PANTHER" id="PTHR30163">
    <property type="entry name" value="MEMBRANE-BOUND LYTIC MUREIN TRANSGLYCOSYLASE B"/>
    <property type="match status" value="1"/>
</dbReference>
<dbReference type="InterPro" id="IPR031304">
    <property type="entry name" value="SLT_2"/>
</dbReference>
<organism evidence="4 5">
    <name type="scientific">Musicola paradisiaca (strain Ech703)</name>
    <name type="common">Dickeya paradisiaca</name>
    <name type="synonym">Dickeya dadantii</name>
    <dbReference type="NCBI Taxonomy" id="579405"/>
    <lineage>
        <taxon>Bacteria</taxon>
        <taxon>Pseudomonadati</taxon>
        <taxon>Pseudomonadota</taxon>
        <taxon>Gammaproteobacteria</taxon>
        <taxon>Enterobacterales</taxon>
        <taxon>Pectobacteriaceae</taxon>
        <taxon>Musicola</taxon>
    </lineage>
</organism>
<dbReference type="Pfam" id="PF13406">
    <property type="entry name" value="SLT_2"/>
    <property type="match status" value="1"/>
</dbReference>
<dbReference type="EMBL" id="CP001654">
    <property type="protein sequence ID" value="ACS87000.1"/>
    <property type="molecule type" value="Genomic_DNA"/>
</dbReference>
<sequence>MAATLFLAELYGYLMRRLIAVVPLLVMLSACSNTPSESQPDAMITGTPSSTSPTPTGGFFNPGAQSGMLANGDFANSPDVDRFIGKMAQQYGFDRQQLHTILGQAQRLDWVIRLMDKQAPAPSTAVPSNIPNGAWLRYRKQFITPDNLQNGVAFWNQYADALERARQIYGVPPEIIVGIIGVETRWGRVMGKTRILDALATLAFAYPRRAEYFQSELEYFLLMAREDGFDPLSLRGSFAGAMGYGQFMPSAFKKYAVDFNGDGIPNLWDPVDAIGSVANYFKSNGWQPNEQIAVPASGQTFSLDTGFKTRYSLSTLAAAGLRPTASLGGYQEASLLRLDMGSYYQFWYGLPNFYAITRYNHSVHYAMAVWQLGEEVRKARQGY</sequence>
<evidence type="ECO:0000256" key="1">
    <source>
        <dbReference type="PIRSR" id="PIRSR611757-1"/>
    </source>
</evidence>
<dbReference type="InterPro" id="IPR043426">
    <property type="entry name" value="MltB-like"/>
</dbReference>
<dbReference type="CAZy" id="GH103">
    <property type="family name" value="Glycoside Hydrolase Family 103"/>
</dbReference>
<feature type="compositionally biased region" description="Low complexity" evidence="2">
    <location>
        <begin position="45"/>
        <end position="58"/>
    </location>
</feature>
<keyword evidence="5" id="KW-1185">Reference proteome</keyword>
<dbReference type="PANTHER" id="PTHR30163:SF9">
    <property type="entry name" value="MEMBRANE-BOUND LYTIC MUREIN TRANSGLYCOSYLASE B"/>
    <property type="match status" value="1"/>
</dbReference>
<dbReference type="GO" id="GO:0009253">
    <property type="term" value="P:peptidoglycan catabolic process"/>
    <property type="evidence" value="ECO:0007669"/>
    <property type="project" value="TreeGrafter"/>
</dbReference>
<dbReference type="InterPro" id="IPR023346">
    <property type="entry name" value="Lysozyme-like_dom_sf"/>
</dbReference>
<dbReference type="eggNOG" id="COG2951">
    <property type="taxonomic scope" value="Bacteria"/>
</dbReference>
<evidence type="ECO:0000256" key="2">
    <source>
        <dbReference type="SAM" id="MobiDB-lite"/>
    </source>
</evidence>
<evidence type="ECO:0000259" key="3">
    <source>
        <dbReference type="Pfam" id="PF13406"/>
    </source>
</evidence>
<dbReference type="FunFam" id="1.10.8.350:FF:000001">
    <property type="entry name" value="Lytic murein transglycosylase B"/>
    <property type="match status" value="1"/>
</dbReference>
<feature type="domain" description="Transglycosylase SLT" evidence="3">
    <location>
        <begin position="78"/>
        <end position="373"/>
    </location>
</feature>
<dbReference type="GO" id="GO:0008933">
    <property type="term" value="F:peptidoglycan lytic transglycosylase activity"/>
    <property type="evidence" value="ECO:0007669"/>
    <property type="project" value="TreeGrafter"/>
</dbReference>
<dbReference type="Gene3D" id="1.10.8.350">
    <property type="entry name" value="Bacterial muramidase"/>
    <property type="match status" value="1"/>
</dbReference>
<feature type="active site" evidence="1">
    <location>
        <position position="183"/>
    </location>
</feature>
<evidence type="ECO:0000313" key="4">
    <source>
        <dbReference type="EMBL" id="ACS87000.1"/>
    </source>
</evidence>
<proteinExistence type="predicted"/>
<dbReference type="CDD" id="cd13399">
    <property type="entry name" value="Slt35-like"/>
    <property type="match status" value="1"/>
</dbReference>
<dbReference type="Proteomes" id="UP000002734">
    <property type="component" value="Chromosome"/>
</dbReference>
<dbReference type="NCBIfam" id="NF008029">
    <property type="entry name" value="PRK10760.1"/>
    <property type="match status" value="1"/>
</dbReference>